<dbReference type="Pfam" id="PF09361">
    <property type="entry name" value="Phasin_2"/>
    <property type="match status" value="1"/>
</dbReference>
<dbReference type="Proteomes" id="UP001596270">
    <property type="component" value="Unassembled WGS sequence"/>
</dbReference>
<sequence length="155" mass="16968">MSTKTSHAAPSTETMTARSAPWNLLADLGRQQLILATESACAVFRGSEAMRKIQQQAAHHASVHHEAVAQKLRSQSEPSDWLAIQSELMRFDLQGATQYWQQLAAAMIKTQVDMATCGTHLLHTAPENGLKPAFEAWQAILHNSLNGTANQANTH</sequence>
<name>A0ABW1TVM8_9BURK</name>
<accession>A0ABW1TVM8</accession>
<dbReference type="EMBL" id="JBHSRS010000015">
    <property type="protein sequence ID" value="MFC6280978.1"/>
    <property type="molecule type" value="Genomic_DNA"/>
</dbReference>
<proteinExistence type="predicted"/>
<evidence type="ECO:0000259" key="1">
    <source>
        <dbReference type="Pfam" id="PF09361"/>
    </source>
</evidence>
<feature type="domain" description="Phasin" evidence="1">
    <location>
        <begin position="26"/>
        <end position="115"/>
    </location>
</feature>
<dbReference type="RefSeq" id="WP_371436072.1">
    <property type="nucleotide sequence ID" value="NZ_JBHSRS010000015.1"/>
</dbReference>
<gene>
    <name evidence="2" type="ORF">ACFQND_07010</name>
</gene>
<evidence type="ECO:0000313" key="2">
    <source>
        <dbReference type="EMBL" id="MFC6280978.1"/>
    </source>
</evidence>
<keyword evidence="3" id="KW-1185">Reference proteome</keyword>
<reference evidence="3" key="1">
    <citation type="journal article" date="2019" name="Int. J. Syst. Evol. Microbiol.">
        <title>The Global Catalogue of Microorganisms (GCM) 10K type strain sequencing project: providing services to taxonomists for standard genome sequencing and annotation.</title>
        <authorList>
            <consortium name="The Broad Institute Genomics Platform"/>
            <consortium name="The Broad Institute Genome Sequencing Center for Infectious Disease"/>
            <person name="Wu L."/>
            <person name="Ma J."/>
        </authorList>
    </citation>
    <scope>NUCLEOTIDE SEQUENCE [LARGE SCALE GENOMIC DNA]</scope>
    <source>
        <strain evidence="3">CCUG 39402</strain>
    </source>
</reference>
<dbReference type="InterPro" id="IPR018968">
    <property type="entry name" value="Phasin"/>
</dbReference>
<organism evidence="2 3">
    <name type="scientific">Polaromonas aquatica</name>
    <dbReference type="NCBI Taxonomy" id="332657"/>
    <lineage>
        <taxon>Bacteria</taxon>
        <taxon>Pseudomonadati</taxon>
        <taxon>Pseudomonadota</taxon>
        <taxon>Betaproteobacteria</taxon>
        <taxon>Burkholderiales</taxon>
        <taxon>Comamonadaceae</taxon>
        <taxon>Polaromonas</taxon>
    </lineage>
</organism>
<comment type="caution">
    <text evidence="2">The sequence shown here is derived from an EMBL/GenBank/DDBJ whole genome shotgun (WGS) entry which is preliminary data.</text>
</comment>
<protein>
    <submittedName>
        <fullName evidence="2">Phasin family protein</fullName>
    </submittedName>
</protein>
<evidence type="ECO:0000313" key="3">
    <source>
        <dbReference type="Proteomes" id="UP001596270"/>
    </source>
</evidence>